<dbReference type="RefSeq" id="WP_045271084.1">
    <property type="nucleotide sequence ID" value="NZ_JYIX01000028.1"/>
</dbReference>
<feature type="transmembrane region" description="Helical" evidence="1">
    <location>
        <begin position="123"/>
        <end position="142"/>
    </location>
</feature>
<keyword evidence="1" id="KW-0812">Transmembrane</keyword>
<proteinExistence type="predicted"/>
<organism evidence="3 4">
    <name type="scientific">Microbacterium azadirachtae</name>
    <dbReference type="NCBI Taxonomy" id="582680"/>
    <lineage>
        <taxon>Bacteria</taxon>
        <taxon>Bacillati</taxon>
        <taxon>Actinomycetota</taxon>
        <taxon>Actinomycetes</taxon>
        <taxon>Micrococcales</taxon>
        <taxon>Microbacteriaceae</taxon>
        <taxon>Microbacterium</taxon>
    </lineage>
</organism>
<feature type="transmembrane region" description="Helical" evidence="1">
    <location>
        <begin position="22"/>
        <end position="40"/>
    </location>
</feature>
<gene>
    <name evidence="3" type="ORF">RS86_00973</name>
</gene>
<dbReference type="InterPro" id="IPR053150">
    <property type="entry name" value="Teicoplanin_resist-assoc"/>
</dbReference>
<dbReference type="InterPro" id="IPR006976">
    <property type="entry name" value="VanZ-like"/>
</dbReference>
<dbReference type="STRING" id="582680.RS86_00973"/>
<evidence type="ECO:0000313" key="3">
    <source>
        <dbReference type="EMBL" id="KJL34487.1"/>
    </source>
</evidence>
<keyword evidence="4" id="KW-1185">Reference proteome</keyword>
<feature type="domain" description="VanZ-like" evidence="2">
    <location>
        <begin position="27"/>
        <end position="138"/>
    </location>
</feature>
<dbReference type="EMBL" id="JYIX01000028">
    <property type="protein sequence ID" value="KJL34487.1"/>
    <property type="molecule type" value="Genomic_DNA"/>
</dbReference>
<accession>A0A0F0LMN5</accession>
<reference evidence="3 4" key="1">
    <citation type="submission" date="2015-02" db="EMBL/GenBank/DDBJ databases">
        <title>Draft genome sequences of ten Microbacterium spp. with emphasis on heavy metal contaminated environments.</title>
        <authorList>
            <person name="Corretto E."/>
        </authorList>
    </citation>
    <scope>NUCLEOTIDE SEQUENCE [LARGE SCALE GENOMIC DNA]</scope>
    <source>
        <strain evidence="3 4">ARN176</strain>
    </source>
</reference>
<protein>
    <submittedName>
        <fullName evidence="3">VanZ like family protein</fullName>
    </submittedName>
</protein>
<feature type="transmembrane region" description="Helical" evidence="1">
    <location>
        <begin position="68"/>
        <end position="85"/>
    </location>
</feature>
<dbReference type="Proteomes" id="UP000033740">
    <property type="component" value="Unassembled WGS sequence"/>
</dbReference>
<evidence type="ECO:0000259" key="2">
    <source>
        <dbReference type="Pfam" id="PF04892"/>
    </source>
</evidence>
<sequence length="149" mass="16299">MSDSLSEHTTGAVPGQPRLRRALFWMIAYAIVVAVIVFWPEPFLSALDPWIRRVTAGLPGLTLVRVEFIANVAMFIPLGLFLAMLLPRHRHLVVPIGFLATCLIESVQGLFLSDRSATVADVIANTAGACIGLLVIEVVDALRRRRAGR</sequence>
<dbReference type="Pfam" id="PF04892">
    <property type="entry name" value="VanZ"/>
    <property type="match status" value="1"/>
</dbReference>
<dbReference type="PATRIC" id="fig|582680.6.peg.1000"/>
<name>A0A0F0LMN5_9MICO</name>
<dbReference type="AlphaFoldDB" id="A0A0F0LMN5"/>
<keyword evidence="1" id="KW-0472">Membrane</keyword>
<evidence type="ECO:0000256" key="1">
    <source>
        <dbReference type="SAM" id="Phobius"/>
    </source>
</evidence>
<keyword evidence="1" id="KW-1133">Transmembrane helix</keyword>
<feature type="transmembrane region" description="Helical" evidence="1">
    <location>
        <begin position="92"/>
        <end position="111"/>
    </location>
</feature>
<evidence type="ECO:0000313" key="4">
    <source>
        <dbReference type="Proteomes" id="UP000033740"/>
    </source>
</evidence>
<dbReference type="PANTHER" id="PTHR36834:SF1">
    <property type="entry name" value="INTEGRAL MEMBRANE PROTEIN"/>
    <property type="match status" value="1"/>
</dbReference>
<dbReference type="PANTHER" id="PTHR36834">
    <property type="entry name" value="MEMBRANE PROTEIN-RELATED"/>
    <property type="match status" value="1"/>
</dbReference>
<comment type="caution">
    <text evidence="3">The sequence shown here is derived from an EMBL/GenBank/DDBJ whole genome shotgun (WGS) entry which is preliminary data.</text>
</comment>